<sequence>SFAGIVRCGLITESCDWSVSECDPHACPPVTTPDCREDQFLVEVREDNSCCYSFLCVCESCIEPVPACSDGEILAVNLSTTNSCCPQYHCVCDVNLCPESSLTCSPGLSLVQTTHPGHCCPDHRCGTHTHTNTHFCTHNSCTHTSKCTHIPSC</sequence>
<evidence type="ECO:0000313" key="1">
    <source>
        <dbReference type="Ensembl" id="ENSHHUP00000077682.1"/>
    </source>
</evidence>
<organism evidence="1 2">
    <name type="scientific">Hucho hucho</name>
    <name type="common">huchen</name>
    <dbReference type="NCBI Taxonomy" id="62062"/>
    <lineage>
        <taxon>Eukaryota</taxon>
        <taxon>Metazoa</taxon>
        <taxon>Chordata</taxon>
        <taxon>Craniata</taxon>
        <taxon>Vertebrata</taxon>
        <taxon>Euteleostomi</taxon>
        <taxon>Actinopterygii</taxon>
        <taxon>Neopterygii</taxon>
        <taxon>Teleostei</taxon>
        <taxon>Protacanthopterygii</taxon>
        <taxon>Salmoniformes</taxon>
        <taxon>Salmonidae</taxon>
        <taxon>Salmoninae</taxon>
        <taxon>Hucho</taxon>
    </lineage>
</organism>
<dbReference type="Proteomes" id="UP000314982">
    <property type="component" value="Unassembled WGS sequence"/>
</dbReference>
<reference evidence="1" key="2">
    <citation type="submission" date="2025-08" db="UniProtKB">
        <authorList>
            <consortium name="Ensembl"/>
        </authorList>
    </citation>
    <scope>IDENTIFICATION</scope>
</reference>
<evidence type="ECO:0008006" key="3">
    <source>
        <dbReference type="Google" id="ProtNLM"/>
    </source>
</evidence>
<reference evidence="2" key="1">
    <citation type="submission" date="2018-06" db="EMBL/GenBank/DDBJ databases">
        <title>Genome assembly of Danube salmon.</title>
        <authorList>
            <person name="Macqueen D.J."/>
            <person name="Gundappa M.K."/>
        </authorList>
    </citation>
    <scope>NUCLEOTIDE SEQUENCE [LARGE SCALE GENOMIC DNA]</scope>
</reference>
<evidence type="ECO:0000313" key="2">
    <source>
        <dbReference type="Proteomes" id="UP000314982"/>
    </source>
</evidence>
<accession>A0A4W5QNI0</accession>
<dbReference type="STRING" id="62062.ENSHHUP00000077682"/>
<dbReference type="AlphaFoldDB" id="A0A4W5QNI0"/>
<proteinExistence type="predicted"/>
<dbReference type="GeneTree" id="ENSGT00940000160698"/>
<keyword evidence="2" id="KW-1185">Reference proteome</keyword>
<dbReference type="Ensembl" id="ENSHHUT00000080202.1">
    <property type="protein sequence ID" value="ENSHHUP00000077682.1"/>
    <property type="gene ID" value="ENSHHUG00000045361.1"/>
</dbReference>
<protein>
    <recommendedName>
        <fullName evidence="3">VWFC domain-containing protein</fullName>
    </recommendedName>
</protein>
<name>A0A4W5QNI0_9TELE</name>
<reference evidence="1" key="3">
    <citation type="submission" date="2025-09" db="UniProtKB">
        <authorList>
            <consortium name="Ensembl"/>
        </authorList>
    </citation>
    <scope>IDENTIFICATION</scope>
</reference>